<name>A0A9W9KWQ2_9EURO</name>
<dbReference type="RefSeq" id="XP_056519373.1">
    <property type="nucleotide sequence ID" value="XM_056669543.1"/>
</dbReference>
<keyword evidence="2" id="KW-0732">Signal</keyword>
<evidence type="ECO:0000313" key="3">
    <source>
        <dbReference type="EMBL" id="KAJ5124974.1"/>
    </source>
</evidence>
<evidence type="ECO:0000313" key="4">
    <source>
        <dbReference type="Proteomes" id="UP001149079"/>
    </source>
</evidence>
<reference evidence="3" key="2">
    <citation type="journal article" date="2023" name="IMA Fungus">
        <title>Comparative genomic study of the Penicillium genus elucidates a diverse pangenome and 15 lateral gene transfer events.</title>
        <authorList>
            <person name="Petersen C."/>
            <person name="Sorensen T."/>
            <person name="Nielsen M.R."/>
            <person name="Sondergaard T.E."/>
            <person name="Sorensen J.L."/>
            <person name="Fitzpatrick D.A."/>
            <person name="Frisvad J.C."/>
            <person name="Nielsen K.L."/>
        </authorList>
    </citation>
    <scope>NUCLEOTIDE SEQUENCE</scope>
    <source>
        <strain evidence="3">IBT 22155</strain>
    </source>
</reference>
<dbReference type="EMBL" id="JAPQKL010000006">
    <property type="protein sequence ID" value="KAJ5124974.1"/>
    <property type="molecule type" value="Genomic_DNA"/>
</dbReference>
<comment type="caution">
    <text evidence="3">The sequence shown here is derived from an EMBL/GenBank/DDBJ whole genome shotgun (WGS) entry which is preliminary data.</text>
</comment>
<sequence length="227" mass="24045">MTKRQVSLFSLALATLLWPISALSDINCYNPDGSEANDDVPCTSDATTFCCNRADILPYNENAGFPIVAAQYNGSKTVHCCGTASWKNGSVSCGNFKSVSVPTGTAIPGVAGLAVKGAQGSKSSETTDCGYNVSREAAIGAGIGVPLAIMTLAAITWAMRERRARFRALSTVSPAPMAKPPPLKQFVQQVIPHRPVELGASDISELCAGENNYKRVSKHERRYSCAV</sequence>
<accession>A0A9W9KWQ2</accession>
<organism evidence="3 4">
    <name type="scientific">Penicillium bovifimosum</name>
    <dbReference type="NCBI Taxonomy" id="126998"/>
    <lineage>
        <taxon>Eukaryota</taxon>
        <taxon>Fungi</taxon>
        <taxon>Dikarya</taxon>
        <taxon>Ascomycota</taxon>
        <taxon>Pezizomycotina</taxon>
        <taxon>Eurotiomycetes</taxon>
        <taxon>Eurotiomycetidae</taxon>
        <taxon>Eurotiales</taxon>
        <taxon>Aspergillaceae</taxon>
        <taxon>Penicillium</taxon>
    </lineage>
</organism>
<keyword evidence="1" id="KW-0472">Membrane</keyword>
<evidence type="ECO:0008006" key="5">
    <source>
        <dbReference type="Google" id="ProtNLM"/>
    </source>
</evidence>
<dbReference type="AlphaFoldDB" id="A0A9W9KWQ2"/>
<feature type="transmembrane region" description="Helical" evidence="1">
    <location>
        <begin position="137"/>
        <end position="159"/>
    </location>
</feature>
<keyword evidence="1" id="KW-0812">Transmembrane</keyword>
<dbReference type="OrthoDB" id="5215637at2759"/>
<keyword evidence="1" id="KW-1133">Transmembrane helix</keyword>
<dbReference type="Proteomes" id="UP001149079">
    <property type="component" value="Unassembled WGS sequence"/>
</dbReference>
<feature type="signal peptide" evidence="2">
    <location>
        <begin position="1"/>
        <end position="22"/>
    </location>
</feature>
<gene>
    <name evidence="3" type="ORF">N7515_008799</name>
</gene>
<proteinExistence type="predicted"/>
<dbReference type="GeneID" id="81408713"/>
<evidence type="ECO:0000256" key="2">
    <source>
        <dbReference type="SAM" id="SignalP"/>
    </source>
</evidence>
<evidence type="ECO:0000256" key="1">
    <source>
        <dbReference type="SAM" id="Phobius"/>
    </source>
</evidence>
<protein>
    <recommendedName>
        <fullName evidence="5">Hydrophobin</fullName>
    </recommendedName>
</protein>
<keyword evidence="4" id="KW-1185">Reference proteome</keyword>
<feature type="chain" id="PRO_5040903059" description="Hydrophobin" evidence="2">
    <location>
        <begin position="23"/>
        <end position="227"/>
    </location>
</feature>
<reference evidence="3" key="1">
    <citation type="submission" date="2022-11" db="EMBL/GenBank/DDBJ databases">
        <authorList>
            <person name="Petersen C."/>
        </authorList>
    </citation>
    <scope>NUCLEOTIDE SEQUENCE</scope>
    <source>
        <strain evidence="3">IBT 22155</strain>
    </source>
</reference>